<keyword evidence="10" id="KW-0067">ATP-binding</keyword>
<evidence type="ECO:0000256" key="2">
    <source>
        <dbReference type="ARBA" id="ARBA00004651"/>
    </source>
</evidence>
<evidence type="ECO:0000256" key="12">
    <source>
        <dbReference type="ARBA" id="ARBA00023012"/>
    </source>
</evidence>
<comment type="catalytic activity">
    <reaction evidence="1">
        <text>ATP + protein L-histidine = ADP + protein N-phospho-L-histidine.</text>
        <dbReference type="EC" id="2.7.13.3"/>
    </reaction>
</comment>
<dbReference type="InterPro" id="IPR001789">
    <property type="entry name" value="Sig_transdc_resp-reg_receiver"/>
</dbReference>
<feature type="domain" description="HPt" evidence="21">
    <location>
        <begin position="1063"/>
        <end position="1160"/>
    </location>
</feature>
<dbReference type="InterPro" id="IPR035965">
    <property type="entry name" value="PAS-like_dom_sf"/>
</dbReference>
<keyword evidence="8" id="KW-0547">Nucleotide-binding</keyword>
<dbReference type="GO" id="GO:0000155">
    <property type="term" value="F:phosphorelay sensor kinase activity"/>
    <property type="evidence" value="ECO:0007669"/>
    <property type="project" value="InterPro"/>
</dbReference>
<dbReference type="PROSITE" id="PS50894">
    <property type="entry name" value="HPT"/>
    <property type="match status" value="1"/>
</dbReference>
<feature type="domain" description="Histidine kinase" evidence="17">
    <location>
        <begin position="665"/>
        <end position="886"/>
    </location>
</feature>
<evidence type="ECO:0000256" key="1">
    <source>
        <dbReference type="ARBA" id="ARBA00000085"/>
    </source>
</evidence>
<dbReference type="CDD" id="cd00082">
    <property type="entry name" value="HisKA"/>
    <property type="match status" value="1"/>
</dbReference>
<dbReference type="Pfam" id="PF00072">
    <property type="entry name" value="Response_reg"/>
    <property type="match status" value="1"/>
</dbReference>
<keyword evidence="6" id="KW-0808">Transferase</keyword>
<dbReference type="Pfam" id="PF00512">
    <property type="entry name" value="HisKA"/>
    <property type="match status" value="1"/>
</dbReference>
<dbReference type="Proteomes" id="UP000516093">
    <property type="component" value="Chromosome"/>
</dbReference>
<evidence type="ECO:0000256" key="10">
    <source>
        <dbReference type="ARBA" id="ARBA00022840"/>
    </source>
</evidence>
<evidence type="ECO:0000256" key="11">
    <source>
        <dbReference type="ARBA" id="ARBA00022989"/>
    </source>
</evidence>
<protein>
    <recommendedName>
        <fullName evidence="3">histidine kinase</fullName>
        <ecNumber evidence="3">2.7.13.3</ecNumber>
    </recommendedName>
</protein>
<feature type="domain" description="PAS" evidence="19">
    <location>
        <begin position="19"/>
        <end position="73"/>
    </location>
</feature>
<evidence type="ECO:0000256" key="15">
    <source>
        <dbReference type="PROSITE-ProRule" id="PRU00110"/>
    </source>
</evidence>
<dbReference type="FunFam" id="1.10.287.130:FF:000038">
    <property type="entry name" value="Sensory transduction histidine kinase"/>
    <property type="match status" value="1"/>
</dbReference>
<feature type="domain" description="PAC" evidence="20">
    <location>
        <begin position="221"/>
        <end position="272"/>
    </location>
</feature>
<dbReference type="InterPro" id="IPR000700">
    <property type="entry name" value="PAS-assoc_C"/>
</dbReference>
<dbReference type="CDD" id="cd00130">
    <property type="entry name" value="PAS"/>
    <property type="match status" value="3"/>
</dbReference>
<reference evidence="22 23" key="1">
    <citation type="submission" date="2020-08" db="EMBL/GenBank/DDBJ databases">
        <title>Genome sequence of Hymenobacter qilianensis JCM 19763T.</title>
        <authorList>
            <person name="Hyun D.-W."/>
            <person name="Bae J.-W."/>
        </authorList>
    </citation>
    <scope>NUCLEOTIDE SEQUENCE [LARGE SCALE GENOMIC DNA]</scope>
    <source>
        <strain evidence="22 23">JCM 19763</strain>
    </source>
</reference>
<keyword evidence="23" id="KW-1185">Reference proteome</keyword>
<evidence type="ECO:0000256" key="5">
    <source>
        <dbReference type="ARBA" id="ARBA00022553"/>
    </source>
</evidence>
<feature type="modified residue" description="4-aspartylphosphate" evidence="16">
    <location>
        <position position="959"/>
    </location>
</feature>
<dbReference type="Gene3D" id="1.20.120.160">
    <property type="entry name" value="HPT domain"/>
    <property type="match status" value="1"/>
</dbReference>
<dbReference type="Gene3D" id="3.40.50.2300">
    <property type="match status" value="1"/>
</dbReference>
<dbReference type="AlphaFoldDB" id="A0A7H0GS82"/>
<name>A0A7H0GS82_9BACT</name>
<dbReference type="InterPro" id="IPR005467">
    <property type="entry name" value="His_kinase_dom"/>
</dbReference>
<dbReference type="PRINTS" id="PR00344">
    <property type="entry name" value="BCTRLSENSOR"/>
</dbReference>
<keyword evidence="12" id="KW-0902">Two-component regulatory system</keyword>
<sequence length="1166" mass="130636">MTPSKLLEDTTLPIGLTDQLKQALLLIQQAFAAVAIIDDQGRLEWVNESFSTLFGNTASTLSGQILWQILPPEHADVAPHLPPTTSLNAQTSLHYEGQAIASDGSTRWLRAKLQASAPTTPHEPTRFFVLLEDITKWKAEQVATQAYQTLQRHLLEQVQGVLFQWRNNYDGASHLTYLSDNVRTVFGFEPANLAQLEEVIHPDDLAAWVKFWKQPPSAEAASFEGRLVVPGKPLRWIQANYQPTTTDSEGVLYSGIIQDITPLKEAEEAVQDSEQRWHLAIERFGDGAWEFNYQTGDEYFSNAYRTMLGYPNEDFPTGFHAWQNHVHPDDHVASMQASDAYLRGDLPIYSVERRLLCKNGEYKWVLTRGLITKRDANGAPLIMTGVHTDISAIKQANLAIEASTRRLSTTIANFQEGILIEDEHRRVVLVNEAFCRMLNTQVLPEQLVGVETAALLAAGGLPTELGWLEGSDGRVLEQQAVIGELLPRRNGKVFQRDFIPIFSHNASLGYLWKFQDVTEQKNAEDILKRREEKYRRIIERMNLGLIETDLTEQVLYINQAFSDMLGFSSAEILEQQLLHSLLAQEASAAVQDDPDAYERMVLSKDGSQKWLMVSRAPVYNDDRQAIGSIHITLDITHQKTLEHKLRKAKEQAEDSSKAKELFLANMSHEIRTPMNAILGMAQLLAKTPLAPDQDEYLRAITISGENLLVIINDILDLSKIEAGQLQVENIGFSASQFMAQIEQTLHYKAEEKGLFFETKVSSELPPVLLGDPYRITQILLNLAGNAIKFTEKGRVTISCDLIRQFDDAVEIRFAVADTGIGIDPTYLRHIFKEFSQEDPSVTRKFGGTGLGLSISKSLVNLMGGELQIESEKYQGTVSSFSLVLQIGSESDLPRKESVDQGLREKLRGKQVLLVEDNKFNRQIAKALLNNSHIQVVEVENGALAVELLQTRRFDLILMDMQMPVMNGLEATAILREQLDLRTPIIALTANAIKGEREKCLAAGMDDYLAKPFREDELLKLIGDWVLGPADADLAALPIAPAPFVSSSSSLYKLDLLHQVGQGDDDFVVLMLDSFMESCEEAVRDFAQALQTHDVKLLKAATHKLKPSLDHLHVQQARHLVEQLDSWEGDFNLQALKPRIEAVNSLLRQIIEQMRLDVKALAEKKAP</sequence>
<dbReference type="InterPro" id="IPR036890">
    <property type="entry name" value="HATPase_C_sf"/>
</dbReference>
<feature type="domain" description="Response regulatory" evidence="18">
    <location>
        <begin position="910"/>
        <end position="1025"/>
    </location>
</feature>
<keyword evidence="5 16" id="KW-0597">Phosphoprotein</keyword>
<evidence type="ECO:0000259" key="20">
    <source>
        <dbReference type="PROSITE" id="PS50113"/>
    </source>
</evidence>
<feature type="domain" description="PAC" evidence="20">
    <location>
        <begin position="595"/>
        <end position="647"/>
    </location>
</feature>
<keyword evidence="4" id="KW-1003">Cell membrane</keyword>
<dbReference type="NCBIfam" id="TIGR00229">
    <property type="entry name" value="sensory_box"/>
    <property type="match status" value="3"/>
</dbReference>
<dbReference type="EMBL" id="CP060784">
    <property type="protein sequence ID" value="QNP51148.1"/>
    <property type="molecule type" value="Genomic_DNA"/>
</dbReference>
<dbReference type="InterPro" id="IPR013656">
    <property type="entry name" value="PAS_4"/>
</dbReference>
<comment type="subcellular location">
    <subcellularLocation>
        <location evidence="2">Cell membrane</location>
        <topology evidence="2">Multi-pass membrane protein</topology>
    </subcellularLocation>
</comment>
<dbReference type="SUPFAM" id="SSF55785">
    <property type="entry name" value="PYP-like sensor domain (PAS domain)"/>
    <property type="match status" value="5"/>
</dbReference>
<dbReference type="SMART" id="SM00448">
    <property type="entry name" value="REC"/>
    <property type="match status" value="1"/>
</dbReference>
<keyword evidence="13" id="KW-0472">Membrane</keyword>
<dbReference type="SUPFAM" id="SSF55874">
    <property type="entry name" value="ATPase domain of HSP90 chaperone/DNA topoisomerase II/histidine kinase"/>
    <property type="match status" value="1"/>
</dbReference>
<dbReference type="PROSITE" id="PS50112">
    <property type="entry name" value="PAS"/>
    <property type="match status" value="2"/>
</dbReference>
<dbReference type="InterPro" id="IPR008207">
    <property type="entry name" value="Sig_transdc_His_kin_Hpt_dom"/>
</dbReference>
<dbReference type="KEGG" id="hqi:H9L05_13695"/>
<keyword evidence="11" id="KW-1133">Transmembrane helix</keyword>
<evidence type="ECO:0000259" key="18">
    <source>
        <dbReference type="PROSITE" id="PS50110"/>
    </source>
</evidence>
<evidence type="ECO:0000256" key="13">
    <source>
        <dbReference type="ARBA" id="ARBA00023136"/>
    </source>
</evidence>
<dbReference type="SUPFAM" id="SSF47384">
    <property type="entry name" value="Homodimeric domain of signal transducing histidine kinase"/>
    <property type="match status" value="1"/>
</dbReference>
<keyword evidence="9" id="KW-0418">Kinase</keyword>
<dbReference type="InterPro" id="IPR003594">
    <property type="entry name" value="HATPase_dom"/>
</dbReference>
<dbReference type="SMART" id="SM00387">
    <property type="entry name" value="HATPase_c"/>
    <property type="match status" value="1"/>
</dbReference>
<dbReference type="SMART" id="SM00086">
    <property type="entry name" value="PAC"/>
    <property type="match status" value="3"/>
</dbReference>
<dbReference type="Pfam" id="PF13188">
    <property type="entry name" value="PAS_8"/>
    <property type="match status" value="1"/>
</dbReference>
<dbReference type="FunFam" id="3.30.565.10:FF:000010">
    <property type="entry name" value="Sensor histidine kinase RcsC"/>
    <property type="match status" value="1"/>
</dbReference>
<dbReference type="CDD" id="cd17546">
    <property type="entry name" value="REC_hyHK_CKI1_RcsC-like"/>
    <property type="match status" value="1"/>
</dbReference>
<dbReference type="PROSITE" id="PS50113">
    <property type="entry name" value="PAC"/>
    <property type="match status" value="3"/>
</dbReference>
<dbReference type="Pfam" id="PF08447">
    <property type="entry name" value="PAS_3"/>
    <property type="match status" value="1"/>
</dbReference>
<dbReference type="CDD" id="cd16922">
    <property type="entry name" value="HATPase_EvgS-ArcB-TorS-like"/>
    <property type="match status" value="1"/>
</dbReference>
<dbReference type="InterPro" id="IPR004358">
    <property type="entry name" value="Sig_transdc_His_kin-like_C"/>
</dbReference>
<dbReference type="EC" id="2.7.13.3" evidence="3"/>
<dbReference type="InterPro" id="IPR003661">
    <property type="entry name" value="HisK_dim/P_dom"/>
</dbReference>
<organism evidence="22 23">
    <name type="scientific">Hymenobacter qilianensis</name>
    <dbReference type="NCBI Taxonomy" id="1385715"/>
    <lineage>
        <taxon>Bacteria</taxon>
        <taxon>Pseudomonadati</taxon>
        <taxon>Bacteroidota</taxon>
        <taxon>Cytophagia</taxon>
        <taxon>Cytophagales</taxon>
        <taxon>Hymenobacteraceae</taxon>
        <taxon>Hymenobacter</taxon>
    </lineage>
</organism>
<dbReference type="PANTHER" id="PTHR45339">
    <property type="entry name" value="HYBRID SIGNAL TRANSDUCTION HISTIDINE KINASE J"/>
    <property type="match status" value="1"/>
</dbReference>
<feature type="domain" description="PAS" evidence="19">
    <location>
        <begin position="530"/>
        <end position="605"/>
    </location>
</feature>
<dbReference type="SUPFAM" id="SSF52172">
    <property type="entry name" value="CheY-like"/>
    <property type="match status" value="1"/>
</dbReference>
<evidence type="ECO:0000256" key="16">
    <source>
        <dbReference type="PROSITE-ProRule" id="PRU00169"/>
    </source>
</evidence>
<dbReference type="Pfam" id="PF08448">
    <property type="entry name" value="PAS_4"/>
    <property type="match status" value="1"/>
</dbReference>
<evidence type="ECO:0000256" key="6">
    <source>
        <dbReference type="ARBA" id="ARBA00022679"/>
    </source>
</evidence>
<proteinExistence type="predicted"/>
<feature type="modified residue" description="Phosphohistidine" evidence="15">
    <location>
        <position position="1102"/>
    </location>
</feature>
<dbReference type="GO" id="GO:0005524">
    <property type="term" value="F:ATP binding"/>
    <property type="evidence" value="ECO:0007669"/>
    <property type="project" value="UniProtKB-KW"/>
</dbReference>
<gene>
    <name evidence="22" type="ORF">H9L05_13695</name>
</gene>
<evidence type="ECO:0000256" key="4">
    <source>
        <dbReference type="ARBA" id="ARBA00022475"/>
    </source>
</evidence>
<feature type="domain" description="PAC" evidence="20">
    <location>
        <begin position="349"/>
        <end position="402"/>
    </location>
</feature>
<dbReference type="InterPro" id="IPR011006">
    <property type="entry name" value="CheY-like_superfamily"/>
</dbReference>
<evidence type="ECO:0000256" key="14">
    <source>
        <dbReference type="ARBA" id="ARBA00023306"/>
    </source>
</evidence>
<dbReference type="Gene3D" id="3.30.565.10">
    <property type="entry name" value="Histidine kinase-like ATPase, C-terminal domain"/>
    <property type="match status" value="1"/>
</dbReference>
<dbReference type="InterPro" id="IPR036097">
    <property type="entry name" value="HisK_dim/P_sf"/>
</dbReference>
<dbReference type="InterPro" id="IPR036641">
    <property type="entry name" value="HPT_dom_sf"/>
</dbReference>
<evidence type="ECO:0000256" key="9">
    <source>
        <dbReference type="ARBA" id="ARBA00022777"/>
    </source>
</evidence>
<dbReference type="PROSITE" id="PS50109">
    <property type="entry name" value="HIS_KIN"/>
    <property type="match status" value="1"/>
</dbReference>
<dbReference type="SMART" id="SM00388">
    <property type="entry name" value="HisKA"/>
    <property type="match status" value="1"/>
</dbReference>
<accession>A0A7H0GS82</accession>
<keyword evidence="7" id="KW-0812">Transmembrane</keyword>
<dbReference type="Pfam" id="PF02518">
    <property type="entry name" value="HATPase_c"/>
    <property type="match status" value="1"/>
</dbReference>
<evidence type="ECO:0000313" key="22">
    <source>
        <dbReference type="EMBL" id="QNP51148.1"/>
    </source>
</evidence>
<dbReference type="PROSITE" id="PS50110">
    <property type="entry name" value="RESPONSE_REGULATORY"/>
    <property type="match status" value="1"/>
</dbReference>
<evidence type="ECO:0000256" key="3">
    <source>
        <dbReference type="ARBA" id="ARBA00012438"/>
    </source>
</evidence>
<dbReference type="GO" id="GO:0005886">
    <property type="term" value="C:plasma membrane"/>
    <property type="evidence" value="ECO:0007669"/>
    <property type="project" value="UniProtKB-SubCell"/>
</dbReference>
<evidence type="ECO:0000259" key="19">
    <source>
        <dbReference type="PROSITE" id="PS50112"/>
    </source>
</evidence>
<dbReference type="SUPFAM" id="SSF47226">
    <property type="entry name" value="Histidine-containing phosphotransfer domain, HPT domain"/>
    <property type="match status" value="1"/>
</dbReference>
<keyword evidence="14" id="KW-0131">Cell cycle</keyword>
<dbReference type="Pfam" id="PF13426">
    <property type="entry name" value="PAS_9"/>
    <property type="match status" value="2"/>
</dbReference>
<dbReference type="RefSeq" id="WP_187731442.1">
    <property type="nucleotide sequence ID" value="NZ_BMFN01000004.1"/>
</dbReference>
<evidence type="ECO:0000259" key="17">
    <source>
        <dbReference type="PROSITE" id="PS50109"/>
    </source>
</evidence>
<dbReference type="SMART" id="SM00091">
    <property type="entry name" value="PAS"/>
    <property type="match status" value="5"/>
</dbReference>
<evidence type="ECO:0000256" key="8">
    <source>
        <dbReference type="ARBA" id="ARBA00022741"/>
    </source>
</evidence>
<evidence type="ECO:0000256" key="7">
    <source>
        <dbReference type="ARBA" id="ARBA00022692"/>
    </source>
</evidence>
<evidence type="ECO:0000259" key="21">
    <source>
        <dbReference type="PROSITE" id="PS50894"/>
    </source>
</evidence>
<dbReference type="InterPro" id="IPR013655">
    <property type="entry name" value="PAS_fold_3"/>
</dbReference>
<dbReference type="InterPro" id="IPR000014">
    <property type="entry name" value="PAS"/>
</dbReference>
<dbReference type="Gene3D" id="1.10.287.130">
    <property type="match status" value="1"/>
</dbReference>
<dbReference type="Gene3D" id="3.30.450.20">
    <property type="entry name" value="PAS domain"/>
    <property type="match status" value="5"/>
</dbReference>
<dbReference type="PANTHER" id="PTHR45339:SF1">
    <property type="entry name" value="HYBRID SIGNAL TRANSDUCTION HISTIDINE KINASE J"/>
    <property type="match status" value="1"/>
</dbReference>
<evidence type="ECO:0000313" key="23">
    <source>
        <dbReference type="Proteomes" id="UP000516093"/>
    </source>
</evidence>
<dbReference type="InterPro" id="IPR001610">
    <property type="entry name" value="PAC"/>
</dbReference>